<evidence type="ECO:0000259" key="2">
    <source>
        <dbReference type="PROSITE" id="PS50883"/>
    </source>
</evidence>
<feature type="domain" description="EAL" evidence="2">
    <location>
        <begin position="510"/>
        <end position="767"/>
    </location>
</feature>
<dbReference type="InterPro" id="IPR029787">
    <property type="entry name" value="Nucleotide_cyclase"/>
</dbReference>
<feature type="transmembrane region" description="Helical" evidence="1">
    <location>
        <begin position="145"/>
        <end position="167"/>
    </location>
</feature>
<organism evidence="4 5">
    <name type="scientific">Antrihabitans stalactiti</name>
    <dbReference type="NCBI Taxonomy" id="2584121"/>
    <lineage>
        <taxon>Bacteria</taxon>
        <taxon>Bacillati</taxon>
        <taxon>Actinomycetota</taxon>
        <taxon>Actinomycetes</taxon>
        <taxon>Mycobacteriales</taxon>
        <taxon>Nocardiaceae</taxon>
        <taxon>Antrihabitans</taxon>
    </lineage>
</organism>
<evidence type="ECO:0000256" key="1">
    <source>
        <dbReference type="SAM" id="Phobius"/>
    </source>
</evidence>
<dbReference type="PROSITE" id="PS50883">
    <property type="entry name" value="EAL"/>
    <property type="match status" value="1"/>
</dbReference>
<dbReference type="Pfam" id="PF00563">
    <property type="entry name" value="EAL"/>
    <property type="match status" value="1"/>
</dbReference>
<dbReference type="EMBL" id="VCQU01000019">
    <property type="protein sequence ID" value="NMN99501.1"/>
    <property type="molecule type" value="Genomic_DNA"/>
</dbReference>
<dbReference type="Gene3D" id="3.30.70.270">
    <property type="match status" value="1"/>
</dbReference>
<dbReference type="SUPFAM" id="SSF55073">
    <property type="entry name" value="Nucleotide cyclase"/>
    <property type="match status" value="1"/>
</dbReference>
<dbReference type="NCBIfam" id="TIGR00254">
    <property type="entry name" value="GGDEF"/>
    <property type="match status" value="1"/>
</dbReference>
<sequence length="770" mass="82834">MARALATQLREVLGQDRSPSRTVRRETAPAIAFASFAIVAATVAAVAPSAEVASIPLMVTAPASIVAMIVGVAWHRPKHSAPWLLIILANCISTLGGLLTAAMGARYPPFPLAPHLVMFCSYPLIAAAAVYWLRTSSVSTVRTVTIDTILVGLGASITTWVLLFAPAVADRAPLEDPRFVAGAHLVVDALVLATVTHVAHTSARGNRSFTLVYFAVSAVALADVVYAISAVHLDNPIVGPFFAAICLSYGAFGAAALHPSMRSIAGSSTIAPDRFRQRFVEVTAVCLLGAAVIAVRPPFGVVDQLVRATILVAMLAGVLIRSERAVRTIAQKESEARQLATHDELTGLANRAWLYASHHAAVLVGDGEPLSLLFMDLDDFKLVNDSYGHRTGDELIVAAANRLSTTVADRGIVYRLGGDEFVVTTRLDPEGTDALARLILRAFSKPFTLSQVRVTVSISIGIAATPSHDTLFDLDDLIREADSAMYYAKSQGSGSYALFDDKLREIAVQKLQVTSALRDALEYDEFELYFQPIVEVSSGATAAFEALIRWHHDGVVRGPEYFLGIAESSDIMIDIGQWVLHTACAQLRRHWHSTDERPAVSVNVSARQLRDPRFFDEVSSILAAHDLPPSALWLELTETALIDDHDIALKILNALSDRGVTICLDDFGIGYSALSNLNKYPIDIVKIDKSFIAALGADEPSSEKHRVLVNSIEAMSSALGLSTVAEGVETPEHESQVRTIGCRYAQGWNYGVPAPNLSIRAATVYSREAG</sequence>
<dbReference type="CDD" id="cd01949">
    <property type="entry name" value="GGDEF"/>
    <property type="match status" value="1"/>
</dbReference>
<dbReference type="RefSeq" id="WP_169594840.1">
    <property type="nucleotide sequence ID" value="NZ_VCQU01000019.1"/>
</dbReference>
<evidence type="ECO:0000313" key="4">
    <source>
        <dbReference type="EMBL" id="NMN99501.1"/>
    </source>
</evidence>
<dbReference type="SMART" id="SM00052">
    <property type="entry name" value="EAL"/>
    <property type="match status" value="1"/>
</dbReference>
<dbReference type="CDD" id="cd01948">
    <property type="entry name" value="EAL"/>
    <property type="match status" value="1"/>
</dbReference>
<dbReference type="InterPro" id="IPR035919">
    <property type="entry name" value="EAL_sf"/>
</dbReference>
<reference evidence="4 5" key="2">
    <citation type="submission" date="2020-06" db="EMBL/GenBank/DDBJ databases">
        <title>Antribacter stalactiti gen. nov., sp. nov., a new member of the family Nacardiaceae isolated from a cave.</title>
        <authorList>
            <person name="Kim I.S."/>
        </authorList>
    </citation>
    <scope>NUCLEOTIDE SEQUENCE [LARGE SCALE GENOMIC DNA]</scope>
    <source>
        <strain evidence="4 5">YC2-7</strain>
    </source>
</reference>
<dbReference type="AlphaFoldDB" id="A0A848KMQ2"/>
<reference evidence="4 5" key="1">
    <citation type="submission" date="2019-05" db="EMBL/GenBank/DDBJ databases">
        <authorList>
            <person name="Lee S.D."/>
        </authorList>
    </citation>
    <scope>NUCLEOTIDE SEQUENCE [LARGE SCALE GENOMIC DNA]</scope>
    <source>
        <strain evidence="4 5">YC2-7</strain>
    </source>
</reference>
<dbReference type="InterPro" id="IPR052155">
    <property type="entry name" value="Biofilm_reg_signaling"/>
</dbReference>
<dbReference type="PANTHER" id="PTHR44757">
    <property type="entry name" value="DIGUANYLATE CYCLASE DGCP"/>
    <property type="match status" value="1"/>
</dbReference>
<name>A0A848KMQ2_9NOCA</name>
<accession>A0A848KMQ2</accession>
<feature type="transmembrane region" description="Helical" evidence="1">
    <location>
        <begin position="81"/>
        <end position="103"/>
    </location>
</feature>
<keyword evidence="1" id="KW-0472">Membrane</keyword>
<feature type="transmembrane region" description="Helical" evidence="1">
    <location>
        <begin position="279"/>
        <end position="299"/>
    </location>
</feature>
<feature type="domain" description="GGDEF" evidence="3">
    <location>
        <begin position="368"/>
        <end position="501"/>
    </location>
</feature>
<comment type="caution">
    <text evidence="4">The sequence shown here is derived from an EMBL/GenBank/DDBJ whole genome shotgun (WGS) entry which is preliminary data.</text>
</comment>
<dbReference type="PANTHER" id="PTHR44757:SF2">
    <property type="entry name" value="BIOFILM ARCHITECTURE MAINTENANCE PROTEIN MBAA"/>
    <property type="match status" value="1"/>
</dbReference>
<dbReference type="InterPro" id="IPR001633">
    <property type="entry name" value="EAL_dom"/>
</dbReference>
<gene>
    <name evidence="4" type="ORF">FGL95_31240</name>
</gene>
<dbReference type="InterPro" id="IPR043128">
    <property type="entry name" value="Rev_trsase/Diguanyl_cyclase"/>
</dbReference>
<feature type="transmembrane region" description="Helical" evidence="1">
    <location>
        <begin position="211"/>
        <end position="231"/>
    </location>
</feature>
<evidence type="ECO:0000259" key="3">
    <source>
        <dbReference type="PROSITE" id="PS50887"/>
    </source>
</evidence>
<evidence type="ECO:0000313" key="5">
    <source>
        <dbReference type="Proteomes" id="UP000535543"/>
    </source>
</evidence>
<dbReference type="PROSITE" id="PS50887">
    <property type="entry name" value="GGDEF"/>
    <property type="match status" value="1"/>
</dbReference>
<proteinExistence type="predicted"/>
<dbReference type="SUPFAM" id="SSF141868">
    <property type="entry name" value="EAL domain-like"/>
    <property type="match status" value="1"/>
</dbReference>
<keyword evidence="1" id="KW-0812">Transmembrane</keyword>
<dbReference type="Gene3D" id="3.20.20.450">
    <property type="entry name" value="EAL domain"/>
    <property type="match status" value="1"/>
</dbReference>
<feature type="transmembrane region" description="Helical" evidence="1">
    <location>
        <begin position="27"/>
        <end position="47"/>
    </location>
</feature>
<keyword evidence="1" id="KW-1133">Transmembrane helix</keyword>
<feature type="transmembrane region" description="Helical" evidence="1">
    <location>
        <begin position="179"/>
        <end position="199"/>
    </location>
</feature>
<dbReference type="Proteomes" id="UP000535543">
    <property type="component" value="Unassembled WGS sequence"/>
</dbReference>
<dbReference type="SMART" id="SM00267">
    <property type="entry name" value="GGDEF"/>
    <property type="match status" value="1"/>
</dbReference>
<protein>
    <submittedName>
        <fullName evidence="4">EAL domain-containing protein</fullName>
    </submittedName>
</protein>
<feature type="transmembrane region" description="Helical" evidence="1">
    <location>
        <begin position="115"/>
        <end position="133"/>
    </location>
</feature>
<keyword evidence="5" id="KW-1185">Reference proteome</keyword>
<feature type="transmembrane region" description="Helical" evidence="1">
    <location>
        <begin position="53"/>
        <end position="74"/>
    </location>
</feature>
<dbReference type="Pfam" id="PF00990">
    <property type="entry name" value="GGDEF"/>
    <property type="match status" value="1"/>
</dbReference>
<dbReference type="InterPro" id="IPR000160">
    <property type="entry name" value="GGDEF_dom"/>
</dbReference>
<feature type="transmembrane region" description="Helical" evidence="1">
    <location>
        <begin position="237"/>
        <end position="258"/>
    </location>
</feature>